<dbReference type="STRING" id="1821621.A8C75_18595"/>
<feature type="transmembrane region" description="Helical" evidence="2">
    <location>
        <begin position="24"/>
        <end position="41"/>
    </location>
</feature>
<proteinExistence type="predicted"/>
<reference evidence="3 4" key="2">
    <citation type="journal article" date="2018" name="Int. J. Syst. Evol. Microbiol.">
        <title>Marinobacterium aestuarii sp. nov., a benzene-degrading marine bacterium isolated from estuary sediment.</title>
        <authorList>
            <person name="Bae S.S."/>
            <person name="Jung J."/>
            <person name="Chung D."/>
            <person name="Baek K."/>
        </authorList>
    </citation>
    <scope>NUCLEOTIDE SEQUENCE [LARGE SCALE GENOMIC DNA]</scope>
    <source>
        <strain evidence="3 4">ST58-10</strain>
    </source>
</reference>
<feature type="region of interest" description="Disordered" evidence="1">
    <location>
        <begin position="63"/>
        <end position="92"/>
    </location>
</feature>
<dbReference type="Proteomes" id="UP000078070">
    <property type="component" value="Chromosome"/>
</dbReference>
<accession>A0A1A9F2F5</accession>
<name>A0A1A9F2F5_9GAMM</name>
<evidence type="ECO:0000313" key="3">
    <source>
        <dbReference type="EMBL" id="ANG64282.1"/>
    </source>
</evidence>
<keyword evidence="2" id="KW-0812">Transmembrane</keyword>
<organism evidence="3 4">
    <name type="scientific">Marinobacterium aestuarii</name>
    <dbReference type="NCBI Taxonomy" id="1821621"/>
    <lineage>
        <taxon>Bacteria</taxon>
        <taxon>Pseudomonadati</taxon>
        <taxon>Pseudomonadota</taxon>
        <taxon>Gammaproteobacteria</taxon>
        <taxon>Oceanospirillales</taxon>
        <taxon>Oceanospirillaceae</taxon>
        <taxon>Marinobacterium</taxon>
    </lineage>
</organism>
<sequence>MDSDSLMHTCLPDRPSTDSRRCTTLLHLTFLLLLAGFVVLWPKLPEPEAVSVASLQTLEIADSRADTDGSRLDRANDLSGDDPGPAVSSSTQATTALLYSPVGPILGWQPAPCTFKHARAPPAVA</sequence>
<keyword evidence="2" id="KW-1133">Transmembrane helix</keyword>
<protein>
    <submittedName>
        <fullName evidence="3">Uncharacterized protein</fullName>
    </submittedName>
</protein>
<dbReference type="KEGG" id="mars:A8C75_18595"/>
<keyword evidence="2" id="KW-0472">Membrane</keyword>
<evidence type="ECO:0000256" key="2">
    <source>
        <dbReference type="SAM" id="Phobius"/>
    </source>
</evidence>
<evidence type="ECO:0000256" key="1">
    <source>
        <dbReference type="SAM" id="MobiDB-lite"/>
    </source>
</evidence>
<dbReference type="EMBL" id="CP015839">
    <property type="protein sequence ID" value="ANG64282.1"/>
    <property type="molecule type" value="Genomic_DNA"/>
</dbReference>
<dbReference type="AlphaFoldDB" id="A0A1A9F2F5"/>
<feature type="compositionally biased region" description="Basic and acidic residues" evidence="1">
    <location>
        <begin position="63"/>
        <end position="76"/>
    </location>
</feature>
<gene>
    <name evidence="3" type="ORF">A8C75_18595</name>
</gene>
<keyword evidence="4" id="KW-1185">Reference proteome</keyword>
<evidence type="ECO:0000313" key="4">
    <source>
        <dbReference type="Proteomes" id="UP000078070"/>
    </source>
</evidence>
<reference evidence="4" key="1">
    <citation type="submission" date="2016-05" db="EMBL/GenBank/DDBJ databases">
        <authorList>
            <person name="Baek K."/>
            <person name="Yang S.-J."/>
        </authorList>
    </citation>
    <scope>NUCLEOTIDE SEQUENCE [LARGE SCALE GENOMIC DNA]</scope>
    <source>
        <strain evidence="4">ST58-10</strain>
    </source>
</reference>